<sequence>MTDSTQDKRLSRLGLKQEFRRSFSFEASFSLSFVVMSPLAGISIGLTYAWIVGGPGAAMWGWVVVSFFTLVVGLAMAEIVSGLPSSGGPYFWASLLAGRHSGLLSWITGWCNLFGQIAITAGSAFGAMTNLVAMVQLLTGITVSEVYQLLIQLGFLLIGGAVSSCSPKRIARVFAYGAFVNFAGIIFVVLLLPTVAPWHKSSKFVFATFFTKDQSQWNVPNNAYLWVQATVIASNTLAGFDCCSHISEETMGADSSAPLAIVWSIAACALVGYVLLLGMLFCVQDSDRLLDPDAPAHGFAAGQLVWDVFDARFESGAWSTICLALFVLAGCLGVIASVTSNSRMIFAFARSKAVPFSHFFHGHW</sequence>
<keyword evidence="5 6" id="KW-0472">Membrane</keyword>
<evidence type="ECO:0008006" key="9">
    <source>
        <dbReference type="Google" id="ProtNLM"/>
    </source>
</evidence>
<dbReference type="GO" id="GO:0022857">
    <property type="term" value="F:transmembrane transporter activity"/>
    <property type="evidence" value="ECO:0007669"/>
    <property type="project" value="InterPro"/>
</dbReference>
<proteinExistence type="predicted"/>
<organism evidence="7 8">
    <name type="scientific">Symbiochloris irregularis</name>
    <dbReference type="NCBI Taxonomy" id="706552"/>
    <lineage>
        <taxon>Eukaryota</taxon>
        <taxon>Viridiplantae</taxon>
        <taxon>Chlorophyta</taxon>
        <taxon>core chlorophytes</taxon>
        <taxon>Trebouxiophyceae</taxon>
        <taxon>Trebouxiales</taxon>
        <taxon>Trebouxiaceae</taxon>
        <taxon>Symbiochloris</taxon>
    </lineage>
</organism>
<evidence type="ECO:0000256" key="6">
    <source>
        <dbReference type="SAM" id="Phobius"/>
    </source>
</evidence>
<evidence type="ECO:0000313" key="8">
    <source>
        <dbReference type="Proteomes" id="UP001465755"/>
    </source>
</evidence>
<gene>
    <name evidence="7" type="ORF">WJX73_010469</name>
</gene>
<comment type="caution">
    <text evidence="7">The sequence shown here is derived from an EMBL/GenBank/DDBJ whole genome shotgun (WGS) entry which is preliminary data.</text>
</comment>
<dbReference type="PANTHER" id="PTHR45649:SF26">
    <property type="entry name" value="OS04G0435100 PROTEIN"/>
    <property type="match status" value="1"/>
</dbReference>
<feature type="transmembrane region" description="Helical" evidence="6">
    <location>
        <begin position="146"/>
        <end position="166"/>
    </location>
</feature>
<feature type="transmembrane region" description="Helical" evidence="6">
    <location>
        <begin position="29"/>
        <end position="51"/>
    </location>
</feature>
<evidence type="ECO:0000256" key="3">
    <source>
        <dbReference type="ARBA" id="ARBA00022692"/>
    </source>
</evidence>
<evidence type="ECO:0000256" key="2">
    <source>
        <dbReference type="ARBA" id="ARBA00022448"/>
    </source>
</evidence>
<feature type="transmembrane region" description="Helical" evidence="6">
    <location>
        <begin position="57"/>
        <end position="83"/>
    </location>
</feature>
<keyword evidence="2" id="KW-0813">Transport</keyword>
<dbReference type="PANTHER" id="PTHR45649">
    <property type="entry name" value="AMINO-ACID PERMEASE BAT1"/>
    <property type="match status" value="1"/>
</dbReference>
<dbReference type="AlphaFoldDB" id="A0AAW1P087"/>
<protein>
    <recommendedName>
        <fullName evidence="9">Amino acid transporter</fullName>
    </recommendedName>
</protein>
<feature type="transmembrane region" description="Helical" evidence="6">
    <location>
        <begin position="316"/>
        <end position="338"/>
    </location>
</feature>
<keyword evidence="4 6" id="KW-1133">Transmembrane helix</keyword>
<dbReference type="EMBL" id="JALJOQ010000079">
    <property type="protein sequence ID" value="KAK9800852.1"/>
    <property type="molecule type" value="Genomic_DNA"/>
</dbReference>
<evidence type="ECO:0000256" key="5">
    <source>
        <dbReference type="ARBA" id="ARBA00023136"/>
    </source>
</evidence>
<dbReference type="Pfam" id="PF13520">
    <property type="entry name" value="AA_permease_2"/>
    <property type="match status" value="1"/>
</dbReference>
<comment type="subcellular location">
    <subcellularLocation>
        <location evidence="1">Membrane</location>
        <topology evidence="1">Multi-pass membrane protein</topology>
    </subcellularLocation>
</comment>
<accession>A0AAW1P087</accession>
<dbReference type="InterPro" id="IPR002293">
    <property type="entry name" value="AA/rel_permease1"/>
</dbReference>
<dbReference type="GO" id="GO:0016020">
    <property type="term" value="C:membrane"/>
    <property type="evidence" value="ECO:0007669"/>
    <property type="project" value="UniProtKB-SubCell"/>
</dbReference>
<name>A0AAW1P087_9CHLO</name>
<feature type="transmembrane region" description="Helical" evidence="6">
    <location>
        <begin position="173"/>
        <end position="196"/>
    </location>
</feature>
<feature type="transmembrane region" description="Helical" evidence="6">
    <location>
        <begin position="103"/>
        <end position="126"/>
    </location>
</feature>
<keyword evidence="3 6" id="KW-0812">Transmembrane</keyword>
<evidence type="ECO:0000313" key="7">
    <source>
        <dbReference type="EMBL" id="KAK9800852.1"/>
    </source>
</evidence>
<evidence type="ECO:0000256" key="4">
    <source>
        <dbReference type="ARBA" id="ARBA00022989"/>
    </source>
</evidence>
<dbReference type="Gene3D" id="1.20.1740.10">
    <property type="entry name" value="Amino acid/polyamine transporter I"/>
    <property type="match status" value="1"/>
</dbReference>
<keyword evidence="8" id="KW-1185">Reference proteome</keyword>
<dbReference type="Proteomes" id="UP001465755">
    <property type="component" value="Unassembled WGS sequence"/>
</dbReference>
<dbReference type="InterPro" id="IPR004840">
    <property type="entry name" value="Amino_acid_permease_CS"/>
</dbReference>
<evidence type="ECO:0000256" key="1">
    <source>
        <dbReference type="ARBA" id="ARBA00004141"/>
    </source>
</evidence>
<dbReference type="PROSITE" id="PS00218">
    <property type="entry name" value="AMINO_ACID_PERMEASE_1"/>
    <property type="match status" value="1"/>
</dbReference>
<feature type="transmembrane region" description="Helical" evidence="6">
    <location>
        <begin position="260"/>
        <end position="281"/>
    </location>
</feature>
<feature type="transmembrane region" description="Helical" evidence="6">
    <location>
        <begin position="223"/>
        <end position="240"/>
    </location>
</feature>
<dbReference type="PIRSF" id="PIRSF006060">
    <property type="entry name" value="AA_transporter"/>
    <property type="match status" value="1"/>
</dbReference>
<reference evidence="7 8" key="1">
    <citation type="journal article" date="2024" name="Nat. Commun.">
        <title>Phylogenomics reveals the evolutionary origins of lichenization in chlorophyte algae.</title>
        <authorList>
            <person name="Puginier C."/>
            <person name="Libourel C."/>
            <person name="Otte J."/>
            <person name="Skaloud P."/>
            <person name="Haon M."/>
            <person name="Grisel S."/>
            <person name="Petersen M."/>
            <person name="Berrin J.G."/>
            <person name="Delaux P.M."/>
            <person name="Dal Grande F."/>
            <person name="Keller J."/>
        </authorList>
    </citation>
    <scope>NUCLEOTIDE SEQUENCE [LARGE SCALE GENOMIC DNA]</scope>
    <source>
        <strain evidence="7 8">SAG 2036</strain>
    </source>
</reference>
<dbReference type="GO" id="GO:0006865">
    <property type="term" value="P:amino acid transport"/>
    <property type="evidence" value="ECO:0007669"/>
    <property type="project" value="InterPro"/>
</dbReference>